<evidence type="ECO:0000313" key="1">
    <source>
        <dbReference type="EMBL" id="PXX22001.1"/>
    </source>
</evidence>
<comment type="caution">
    <text evidence="1">The sequence shown here is derived from an EMBL/GenBank/DDBJ whole genome shotgun (WGS) entry which is preliminary data.</text>
</comment>
<organism evidence="1 2">
    <name type="scientific">Hoylesella shahii DSM 15611 = JCM 12083</name>
    <dbReference type="NCBI Taxonomy" id="1122991"/>
    <lineage>
        <taxon>Bacteria</taxon>
        <taxon>Pseudomonadati</taxon>
        <taxon>Bacteroidota</taxon>
        <taxon>Bacteroidia</taxon>
        <taxon>Bacteroidales</taxon>
        <taxon>Prevotellaceae</taxon>
        <taxon>Hoylesella</taxon>
    </lineage>
</organism>
<accession>A0A318IAW7</accession>
<dbReference type="Proteomes" id="UP000248314">
    <property type="component" value="Unassembled WGS sequence"/>
</dbReference>
<sequence length="92" mass="10713">MIQLLSLTIVKPQNRKRMKRFIIILGLFLSLFAAPSYALNWQAVITSDGKLHKLPADIPQELVNAYIDSYEDILEMRRKLQELDSLRTHKEC</sequence>
<dbReference type="AlphaFoldDB" id="A0A318IAW7"/>
<gene>
    <name evidence="1" type="ORF">EJ73_01398</name>
</gene>
<name>A0A318IAW7_9BACT</name>
<protein>
    <submittedName>
        <fullName evidence="1">Uncharacterized protein</fullName>
    </submittedName>
</protein>
<dbReference type="EMBL" id="QJJX01000014">
    <property type="protein sequence ID" value="PXX22001.1"/>
    <property type="molecule type" value="Genomic_DNA"/>
</dbReference>
<proteinExistence type="predicted"/>
<reference evidence="1 2" key="1">
    <citation type="submission" date="2018-05" db="EMBL/GenBank/DDBJ databases">
        <title>Genomic Encyclopedia of Type Strains, Phase I: the one thousand microbial genomes (KMG-I) project.</title>
        <authorList>
            <person name="Kyrpides N."/>
        </authorList>
    </citation>
    <scope>NUCLEOTIDE SEQUENCE [LARGE SCALE GENOMIC DNA]</scope>
    <source>
        <strain evidence="1 2">DSM 15611</strain>
    </source>
</reference>
<keyword evidence="2" id="KW-1185">Reference proteome</keyword>
<evidence type="ECO:0000313" key="2">
    <source>
        <dbReference type="Proteomes" id="UP000248314"/>
    </source>
</evidence>
<dbReference type="STRING" id="1122991.GCA_000613445_02112"/>